<accession>E4YJG8</accession>
<sequence length="123" mass="13578">MKSAMVLLLNVDGLGMFENYMSLLNAKTQMEHVNSEFALGLDAADRAEQLLTVNSVSPQHGQTSVPSFFTSGLVSPSSANKFYMDGMRNQALAGIQSLSPYTDLLFAYAQHQKNSRSRHGYHF</sequence>
<evidence type="ECO:0000313" key="1">
    <source>
        <dbReference type="EMBL" id="CBY35629.1"/>
    </source>
</evidence>
<organism evidence="1">
    <name type="scientific">Oikopleura dioica</name>
    <name type="common">Tunicate</name>
    <dbReference type="NCBI Taxonomy" id="34765"/>
    <lineage>
        <taxon>Eukaryota</taxon>
        <taxon>Metazoa</taxon>
        <taxon>Chordata</taxon>
        <taxon>Tunicata</taxon>
        <taxon>Appendicularia</taxon>
        <taxon>Copelata</taxon>
        <taxon>Oikopleuridae</taxon>
        <taxon>Oikopleura</taxon>
    </lineage>
</organism>
<dbReference type="Proteomes" id="UP000011014">
    <property type="component" value="Unassembled WGS sequence"/>
</dbReference>
<dbReference type="AlphaFoldDB" id="E4YJG8"/>
<gene>
    <name evidence="1" type="ORF">GSOID_T00027457001</name>
</gene>
<protein>
    <submittedName>
        <fullName evidence="1">Uncharacterized protein</fullName>
    </submittedName>
</protein>
<proteinExistence type="predicted"/>
<name>E4YJG8_OIKDI</name>
<reference evidence="1" key="1">
    <citation type="journal article" date="2010" name="Science">
        <title>Plasticity of animal genome architecture unmasked by rapid evolution of a pelagic tunicate.</title>
        <authorList>
            <person name="Denoeud F."/>
            <person name="Henriet S."/>
            <person name="Mungpakdee S."/>
            <person name="Aury J.M."/>
            <person name="Da Silva C."/>
            <person name="Brinkmann H."/>
            <person name="Mikhaleva J."/>
            <person name="Olsen L.C."/>
            <person name="Jubin C."/>
            <person name="Canestro C."/>
            <person name="Bouquet J.M."/>
            <person name="Danks G."/>
            <person name="Poulain J."/>
            <person name="Campsteijn C."/>
            <person name="Adamski M."/>
            <person name="Cross I."/>
            <person name="Yadetie F."/>
            <person name="Muffato M."/>
            <person name="Louis A."/>
            <person name="Butcher S."/>
            <person name="Tsagkogeorga G."/>
            <person name="Konrad A."/>
            <person name="Singh S."/>
            <person name="Jensen M.F."/>
            <person name="Cong E.H."/>
            <person name="Eikeseth-Otteraa H."/>
            <person name="Noel B."/>
            <person name="Anthouard V."/>
            <person name="Porcel B.M."/>
            <person name="Kachouri-Lafond R."/>
            <person name="Nishino A."/>
            <person name="Ugolini M."/>
            <person name="Chourrout P."/>
            <person name="Nishida H."/>
            <person name="Aasland R."/>
            <person name="Huzurbazar S."/>
            <person name="Westhof E."/>
            <person name="Delsuc F."/>
            <person name="Lehrach H."/>
            <person name="Reinhardt R."/>
            <person name="Weissenbach J."/>
            <person name="Roy S.W."/>
            <person name="Artiguenave F."/>
            <person name="Postlethwait J.H."/>
            <person name="Manak J.R."/>
            <person name="Thompson E.M."/>
            <person name="Jaillon O."/>
            <person name="Du Pasquier L."/>
            <person name="Boudinot P."/>
            <person name="Liberles D.A."/>
            <person name="Volff J.N."/>
            <person name="Philippe H."/>
            <person name="Lenhard B."/>
            <person name="Roest Crollius H."/>
            <person name="Wincker P."/>
            <person name="Chourrout D."/>
        </authorList>
    </citation>
    <scope>NUCLEOTIDE SEQUENCE [LARGE SCALE GENOMIC DNA]</scope>
</reference>
<dbReference type="EMBL" id="FN654656">
    <property type="protein sequence ID" value="CBY35629.1"/>
    <property type="molecule type" value="Genomic_DNA"/>
</dbReference>